<protein>
    <submittedName>
        <fullName evidence="1">Pyridoxamine 5'-phosphate oxidase family protein</fullName>
    </submittedName>
</protein>
<dbReference type="InterPro" id="IPR024747">
    <property type="entry name" value="Pyridox_Oxase-rel"/>
</dbReference>
<dbReference type="Gene3D" id="2.30.110.10">
    <property type="entry name" value="Electron Transport, Fmn-binding Protein, Chain A"/>
    <property type="match status" value="1"/>
</dbReference>
<evidence type="ECO:0000313" key="3">
    <source>
        <dbReference type="Proteomes" id="UP000515871"/>
    </source>
</evidence>
<evidence type="ECO:0000313" key="1">
    <source>
        <dbReference type="EMBL" id="MBC9226696.1"/>
    </source>
</evidence>
<dbReference type="Proteomes" id="UP000515871">
    <property type="component" value="Chromosome"/>
</dbReference>
<sequence length="142" mass="15912">MDIDSAITDMTGNEPWDFVADHTFGRLAMSILEQPEIFPVNYVLAGRKIVFRTAEGTKLMGVLLDNHVAFEVDEVGASGASSVVLKGKARKIESREELEQLDLDDLHSWVPTMKYNIVVIDVTEITGRQFRFGPEPELFPVM</sequence>
<evidence type="ECO:0000313" key="4">
    <source>
        <dbReference type="Proteomes" id="UP000620591"/>
    </source>
</evidence>
<evidence type="ECO:0000313" key="2">
    <source>
        <dbReference type="EMBL" id="QNL93513.1"/>
    </source>
</evidence>
<proteinExistence type="predicted"/>
<dbReference type="SUPFAM" id="SSF50475">
    <property type="entry name" value="FMN-binding split barrel"/>
    <property type="match status" value="1"/>
</dbReference>
<dbReference type="AlphaFoldDB" id="A0A8I0EUJ7"/>
<name>A0A8I0EUJ7_9ACTN</name>
<dbReference type="Proteomes" id="UP000620591">
    <property type="component" value="Unassembled WGS sequence"/>
</dbReference>
<dbReference type="Pfam" id="PF12900">
    <property type="entry name" value="Pyridox_ox_2"/>
    <property type="match status" value="1"/>
</dbReference>
<organism evidence="1 4">
    <name type="scientific">Aeromicrobium senzhongii</name>
    <dbReference type="NCBI Taxonomy" id="2663859"/>
    <lineage>
        <taxon>Bacteria</taxon>
        <taxon>Bacillati</taxon>
        <taxon>Actinomycetota</taxon>
        <taxon>Actinomycetes</taxon>
        <taxon>Propionibacteriales</taxon>
        <taxon>Nocardioidaceae</taxon>
        <taxon>Aeromicrobium</taxon>
    </lineage>
</organism>
<dbReference type="RefSeq" id="WP_187411432.1">
    <property type="nucleotide sequence ID" value="NZ_CP060587.1"/>
</dbReference>
<dbReference type="EMBL" id="CP060587">
    <property type="protein sequence ID" value="QNL93513.1"/>
    <property type="molecule type" value="Genomic_DNA"/>
</dbReference>
<reference evidence="1" key="1">
    <citation type="submission" date="2020-09" db="EMBL/GenBank/DDBJ databases">
        <title>Novel species in genus Aeromicrobium.</title>
        <authorList>
            <person name="Zhang G."/>
        </authorList>
    </citation>
    <scope>NUCLEOTIDE SEQUENCE</scope>
    <source>
        <strain evidence="3">zg-629</strain>
        <strain evidence="2">Zg-629</strain>
        <strain evidence="1">Zg-636</strain>
    </source>
</reference>
<accession>A0A8I0EUJ7</accession>
<gene>
    <name evidence="2" type="ORF">H9L21_10340</name>
    <name evidence="1" type="ORF">IBG24_10245</name>
</gene>
<dbReference type="InterPro" id="IPR012349">
    <property type="entry name" value="Split_barrel_FMN-bd"/>
</dbReference>
<keyword evidence="3" id="KW-1185">Reference proteome</keyword>
<dbReference type="EMBL" id="JACTVM010000002">
    <property type="protein sequence ID" value="MBC9226696.1"/>
    <property type="molecule type" value="Genomic_DNA"/>
</dbReference>